<keyword evidence="3" id="KW-1185">Reference proteome</keyword>
<feature type="region of interest" description="Disordered" evidence="1">
    <location>
        <begin position="610"/>
        <end position="631"/>
    </location>
</feature>
<reference evidence="2 3" key="1">
    <citation type="submission" date="2019-07" db="EMBL/GenBank/DDBJ databases">
        <title>Draft genome assembly of a fouling barnacle, Amphibalanus amphitrite (Darwin, 1854): The first reference genome for Thecostraca.</title>
        <authorList>
            <person name="Kim W."/>
        </authorList>
    </citation>
    <scope>NUCLEOTIDE SEQUENCE [LARGE SCALE GENOMIC DNA]</scope>
    <source>
        <strain evidence="2">SNU_AA5</strain>
        <tissue evidence="2">Soma without cirri and trophi</tissue>
    </source>
</reference>
<comment type="caution">
    <text evidence="2">The sequence shown here is derived from an EMBL/GenBank/DDBJ whole genome shotgun (WGS) entry which is preliminary data.</text>
</comment>
<feature type="compositionally biased region" description="Basic residues" evidence="1">
    <location>
        <begin position="738"/>
        <end position="763"/>
    </location>
</feature>
<feature type="region of interest" description="Disordered" evidence="1">
    <location>
        <begin position="664"/>
        <end position="700"/>
    </location>
</feature>
<feature type="region of interest" description="Disordered" evidence="1">
    <location>
        <begin position="42"/>
        <end position="300"/>
    </location>
</feature>
<name>A0A6A4XBU1_AMPAM</name>
<feature type="region of interest" description="Disordered" evidence="1">
    <location>
        <begin position="334"/>
        <end position="572"/>
    </location>
</feature>
<feature type="compositionally biased region" description="Pro residues" evidence="1">
    <location>
        <begin position="274"/>
        <end position="283"/>
    </location>
</feature>
<organism evidence="2 3">
    <name type="scientific">Amphibalanus amphitrite</name>
    <name type="common">Striped barnacle</name>
    <name type="synonym">Balanus amphitrite</name>
    <dbReference type="NCBI Taxonomy" id="1232801"/>
    <lineage>
        <taxon>Eukaryota</taxon>
        <taxon>Metazoa</taxon>
        <taxon>Ecdysozoa</taxon>
        <taxon>Arthropoda</taxon>
        <taxon>Crustacea</taxon>
        <taxon>Multicrustacea</taxon>
        <taxon>Cirripedia</taxon>
        <taxon>Thoracica</taxon>
        <taxon>Thoracicalcarea</taxon>
        <taxon>Balanomorpha</taxon>
        <taxon>Balanoidea</taxon>
        <taxon>Balanidae</taxon>
        <taxon>Amphibalaninae</taxon>
        <taxon>Amphibalanus</taxon>
    </lineage>
</organism>
<feature type="compositionally biased region" description="Low complexity" evidence="1">
    <location>
        <begin position="535"/>
        <end position="551"/>
    </location>
</feature>
<gene>
    <name evidence="2" type="ORF">FJT64_017299</name>
</gene>
<evidence type="ECO:0000313" key="2">
    <source>
        <dbReference type="EMBL" id="KAF0311901.1"/>
    </source>
</evidence>
<feature type="compositionally biased region" description="Basic and acidic residues" evidence="1">
    <location>
        <begin position="290"/>
        <end position="300"/>
    </location>
</feature>
<feature type="compositionally biased region" description="Pro residues" evidence="1">
    <location>
        <begin position="421"/>
        <end position="441"/>
    </location>
</feature>
<accession>A0A6A4XBU1</accession>
<dbReference type="EMBL" id="VIIS01000206">
    <property type="protein sequence ID" value="KAF0311901.1"/>
    <property type="molecule type" value="Genomic_DNA"/>
</dbReference>
<evidence type="ECO:0000313" key="3">
    <source>
        <dbReference type="Proteomes" id="UP000440578"/>
    </source>
</evidence>
<feature type="region of interest" description="Disordered" evidence="1">
    <location>
        <begin position="726"/>
        <end position="763"/>
    </location>
</feature>
<feature type="compositionally biased region" description="Low complexity" evidence="1">
    <location>
        <begin position="211"/>
        <end position="273"/>
    </location>
</feature>
<evidence type="ECO:0000256" key="1">
    <source>
        <dbReference type="SAM" id="MobiDB-lite"/>
    </source>
</evidence>
<feature type="compositionally biased region" description="Low complexity" evidence="1">
    <location>
        <begin position="679"/>
        <end position="688"/>
    </location>
</feature>
<feature type="compositionally biased region" description="Basic and acidic residues" evidence="1">
    <location>
        <begin position="136"/>
        <end position="147"/>
    </location>
</feature>
<dbReference type="OrthoDB" id="6774504at2759"/>
<dbReference type="AlphaFoldDB" id="A0A6A4XBU1"/>
<dbReference type="Proteomes" id="UP000440578">
    <property type="component" value="Unassembled WGS sequence"/>
</dbReference>
<sequence>MSQPMDKDMSDSEMDRILEAPIRCQLFLPTLARIASLFWPSTPRHELSSPALKRHASSAGTSMTDASPGAEPSPLIGGAALAQRRRPLRAPAGASRTVIVSEPVQRESQTADSRAADVRTADSRTSSEPPKPPAADSRRVVVTDTRERKSRTSGNQEKRLRSTADTDQGPAKVATTSGGARDSGDSSDSSDSSVKETTAGRRRSAARDSGSEPAASPADSGSEPAASPADSGSEPAASPADSGSEPAASPADSGSEPAASPADSGSEPAASPADSPPASPPRPKLYYVNHEGRREAVERSERATRLLELLSDGRSVEENVHRVLRHLEQQQERALAAAEQRTWQDDIPPSRTFHESSLPSRLDPARLEYRPKAPLARKRSAAPDTDKVPAARKRSAAPESGKMPATRRKPSVTPEPDKTPSPEPPPSPQQRRPTSPPPQPREPGVSGGLPTVDGGRQHSRASQLLQRAIDTHSAKKRPATTKLSLKLSTRPRPDAAAADGSSPPERPSSSGGPLSRGTALSVPLLPELSAEEEPPSAAAPPARRRPVSPVAGPSGLARQSRRRLASAEIRPAPLRLPRRSRLDQNGRVMVPLVTKVQAHASRCEGDDVMEIEESPSPPMRRSATNAIRERTPRGHQRCRLCDQLLEEGPAYLDHVDECLRRRRQSPGGEANGVPEDVRPPLTVPLTPVQNGSGRHANTGIFSGSGFSPTFQRISAQTGSCIDYHNQFSSAGRLGGGTGRKKGARGRGRRGGGRARGRARARRS</sequence>
<feature type="compositionally biased region" description="Low complexity" evidence="1">
    <location>
        <begin position="494"/>
        <end position="528"/>
    </location>
</feature>
<protein>
    <submittedName>
        <fullName evidence="2">Uncharacterized protein</fullName>
    </submittedName>
</protein>
<proteinExistence type="predicted"/>